<evidence type="ECO:0000313" key="3">
    <source>
        <dbReference type="Proteomes" id="UP000436522"/>
    </source>
</evidence>
<comment type="caution">
    <text evidence="2">The sequence shown here is derived from an EMBL/GenBank/DDBJ whole genome shotgun (WGS) entry which is preliminary data.</text>
</comment>
<dbReference type="InterPro" id="IPR017737">
    <property type="entry name" value="TssE1-like"/>
</dbReference>
<dbReference type="InterPro" id="IPR053176">
    <property type="entry name" value="T6SS_TssE1-like"/>
</dbReference>
<dbReference type="Proteomes" id="UP000436522">
    <property type="component" value="Unassembled WGS sequence"/>
</dbReference>
<dbReference type="AlphaFoldDB" id="A0A640VSB3"/>
<keyword evidence="3" id="KW-1185">Reference proteome</keyword>
<dbReference type="RefSeq" id="WP_159978135.1">
    <property type="nucleotide sequence ID" value="NZ_BLIV01000005.1"/>
</dbReference>
<feature type="domain" description="IraD/Gp25-like" evidence="1">
    <location>
        <begin position="43"/>
        <end position="140"/>
    </location>
</feature>
<evidence type="ECO:0000259" key="1">
    <source>
        <dbReference type="Pfam" id="PF04965"/>
    </source>
</evidence>
<dbReference type="OrthoDB" id="119583at2"/>
<dbReference type="EMBL" id="BLIV01000005">
    <property type="protein sequence ID" value="GFE50909.1"/>
    <property type="molecule type" value="Genomic_DNA"/>
</dbReference>
<dbReference type="InterPro" id="IPR007048">
    <property type="entry name" value="IraD/Gp25-like"/>
</dbReference>
<evidence type="ECO:0000313" key="2">
    <source>
        <dbReference type="EMBL" id="GFE50909.1"/>
    </source>
</evidence>
<organism evidence="2 3">
    <name type="scientific">Roseobacter cerasinus</name>
    <dbReference type="NCBI Taxonomy" id="2602289"/>
    <lineage>
        <taxon>Bacteria</taxon>
        <taxon>Pseudomonadati</taxon>
        <taxon>Pseudomonadota</taxon>
        <taxon>Alphaproteobacteria</taxon>
        <taxon>Rhodobacterales</taxon>
        <taxon>Roseobacteraceae</taxon>
        <taxon>Roseobacter</taxon>
    </lineage>
</organism>
<accession>A0A640VSB3</accession>
<dbReference type="PANTHER" id="PTHR38595:SF1">
    <property type="entry name" value="TYPE VI SECRETION SYSTEM COMPONENT TSSE1"/>
    <property type="match status" value="1"/>
</dbReference>
<sequence length="169" mass="18833">MDNARCLRPDRLQPSLIDRLVDTDPDRERDPPVTQAETLDGIRAALRRDLEWLLNTRRMPRTPPKAYEALSDSLLTYGVEDFFSASLTTTRQRAAFAESLKSRIARCEPRLEGVEVSLVAGPVPSRRTLRLRISGRYTARPGLPPMVFETAMDPVAGRFAVTNGQGPVG</sequence>
<proteinExistence type="predicted"/>
<name>A0A640VSB3_9RHOB</name>
<reference evidence="2 3" key="1">
    <citation type="submission" date="2019-12" db="EMBL/GenBank/DDBJ databases">
        <title>Roseobacter cerasinus sp. nov., isolated from seawater around aquaculture.</title>
        <authorList>
            <person name="Muramatsu S."/>
            <person name="Takabe Y."/>
            <person name="Mori K."/>
            <person name="Takaichi S."/>
            <person name="Hanada S."/>
        </authorList>
    </citation>
    <scope>NUCLEOTIDE SEQUENCE [LARGE SCALE GENOMIC DNA]</scope>
    <source>
        <strain evidence="2 3">AI77</strain>
    </source>
</reference>
<dbReference type="SUPFAM" id="SSF160719">
    <property type="entry name" value="gpW/gp25-like"/>
    <property type="match status" value="1"/>
</dbReference>
<dbReference type="NCBIfam" id="TIGR03357">
    <property type="entry name" value="VI_zyme"/>
    <property type="match status" value="1"/>
</dbReference>
<dbReference type="PANTHER" id="PTHR38595">
    <property type="entry name" value="CYTOPLASMIC PROTEIN-RELATED"/>
    <property type="match status" value="1"/>
</dbReference>
<dbReference type="Pfam" id="PF04965">
    <property type="entry name" value="GPW_gp25"/>
    <property type="match status" value="1"/>
</dbReference>
<gene>
    <name evidence="2" type="ORF">So717_26620</name>
</gene>
<protein>
    <submittedName>
        <fullName evidence="2">Type VI secretion protein</fullName>
    </submittedName>
</protein>